<name>A0A8C3D602_CAIMO</name>
<reference evidence="1" key="3">
    <citation type="submission" date="2025-09" db="UniProtKB">
        <authorList>
            <consortium name="Ensembl"/>
        </authorList>
    </citation>
    <scope>IDENTIFICATION</scope>
</reference>
<protein>
    <submittedName>
        <fullName evidence="1">Uncharacterized protein</fullName>
    </submittedName>
</protein>
<reference evidence="1" key="2">
    <citation type="submission" date="2025-08" db="UniProtKB">
        <authorList>
            <consortium name="Ensembl"/>
        </authorList>
    </citation>
    <scope>IDENTIFICATION</scope>
</reference>
<accession>A0A8C3D602</accession>
<evidence type="ECO:0000313" key="2">
    <source>
        <dbReference type="Proteomes" id="UP000694556"/>
    </source>
</evidence>
<organism evidence="1 2">
    <name type="scientific">Cairina moschata</name>
    <name type="common">Muscovy duck</name>
    <dbReference type="NCBI Taxonomy" id="8855"/>
    <lineage>
        <taxon>Eukaryota</taxon>
        <taxon>Metazoa</taxon>
        <taxon>Chordata</taxon>
        <taxon>Craniata</taxon>
        <taxon>Vertebrata</taxon>
        <taxon>Euteleostomi</taxon>
        <taxon>Archelosauria</taxon>
        <taxon>Archosauria</taxon>
        <taxon>Dinosauria</taxon>
        <taxon>Saurischia</taxon>
        <taxon>Theropoda</taxon>
        <taxon>Coelurosauria</taxon>
        <taxon>Aves</taxon>
        <taxon>Neognathae</taxon>
        <taxon>Galloanserae</taxon>
        <taxon>Anseriformes</taxon>
        <taxon>Anatidae</taxon>
        <taxon>Anatinae</taxon>
        <taxon>Cairina</taxon>
    </lineage>
</organism>
<dbReference type="AlphaFoldDB" id="A0A8C3D602"/>
<keyword evidence="2" id="KW-1185">Reference proteome</keyword>
<proteinExistence type="predicted"/>
<reference evidence="1" key="1">
    <citation type="submission" date="2018-09" db="EMBL/GenBank/DDBJ databases">
        <title>Common duck and Muscovy duck high density SNP chip.</title>
        <authorList>
            <person name="Vignal A."/>
            <person name="Thebault N."/>
            <person name="Warren W.C."/>
        </authorList>
    </citation>
    <scope>NUCLEOTIDE SEQUENCE [LARGE SCALE GENOMIC DNA]</scope>
</reference>
<dbReference type="Proteomes" id="UP000694556">
    <property type="component" value="Chromosome 7"/>
</dbReference>
<evidence type="ECO:0000313" key="1">
    <source>
        <dbReference type="Ensembl" id="ENSCMMP00000028491.1"/>
    </source>
</evidence>
<dbReference type="Ensembl" id="ENSCMMT00000031069.1">
    <property type="protein sequence ID" value="ENSCMMP00000028491.1"/>
    <property type="gene ID" value="ENSCMMG00000017336.1"/>
</dbReference>
<sequence>NSLPLRKRLQAHSRVSCAIAWCCCRTATNPGVCPGLGLALPNRKKHKCSLQTCPASCRNNLPLRLEPVQFILVS</sequence>